<sequence length="339" mass="37216">MIKSRHFGTLANGQEVTQYTLINKQGVSVDILTLGGILRRFQLPTSQGNKDIVLGFDTLEEYLTDGSYLGALVGRYANRIAQGKFSLNDQEFRVEVNQAGNCLHGGKVGFNAYPWNVEVLAENETPSLKLSILSWDGDQGFPGSIQVDVIYTLTENNTLRIEYFAKTDKDTVFNPTNHAYFNLNGHNSGSVKDHLISLVASSYTPTNENAIPTGEIASVKGTPFDLTELSPIKIALASSHPQIKYGNGLDHNMCLDNFSPIQTKANFAGTCVSDEAQIKMDVFTSMPGMQIFTANHFKDMPGKSAAIYQANQGVCFESQFYPDSPNQPHFPSPILKANE</sequence>
<evidence type="ECO:0000313" key="11">
    <source>
        <dbReference type="Proteomes" id="UP001247805"/>
    </source>
</evidence>
<proteinExistence type="inferred from homology"/>
<comment type="catalytic activity">
    <reaction evidence="1">
        <text>alpha-D-glucose = beta-D-glucose</text>
        <dbReference type="Rhea" id="RHEA:10264"/>
        <dbReference type="ChEBI" id="CHEBI:15903"/>
        <dbReference type="ChEBI" id="CHEBI:17925"/>
        <dbReference type="EC" id="5.1.3.3"/>
    </reaction>
</comment>
<evidence type="ECO:0000256" key="7">
    <source>
        <dbReference type="ARBA" id="ARBA00023277"/>
    </source>
</evidence>
<evidence type="ECO:0000256" key="3">
    <source>
        <dbReference type="ARBA" id="ARBA00006206"/>
    </source>
</evidence>
<reference evidence="10 11" key="1">
    <citation type="submission" date="2023-10" db="EMBL/GenBank/DDBJ databases">
        <title>Glaciecola aquimarina strain GGW-M5 nov., isolated from a coastal seawater.</title>
        <authorList>
            <person name="Bayburt H."/>
            <person name="Kim J.M."/>
            <person name="Choi B.J."/>
            <person name="Jeon C.O."/>
        </authorList>
    </citation>
    <scope>NUCLEOTIDE SEQUENCE [LARGE SCALE GENOMIC DNA]</scope>
    <source>
        <strain evidence="10 11">KCTC 32108</strain>
    </source>
</reference>
<evidence type="ECO:0000256" key="1">
    <source>
        <dbReference type="ARBA" id="ARBA00001614"/>
    </source>
</evidence>
<keyword evidence="7" id="KW-0119">Carbohydrate metabolism</keyword>
<dbReference type="Proteomes" id="UP001247805">
    <property type="component" value="Unassembled WGS sequence"/>
</dbReference>
<dbReference type="InterPro" id="IPR008183">
    <property type="entry name" value="Aldose_1/G6P_1-epimerase"/>
</dbReference>
<evidence type="ECO:0000256" key="5">
    <source>
        <dbReference type="ARBA" id="ARBA00014165"/>
    </source>
</evidence>
<dbReference type="GO" id="GO:0016853">
    <property type="term" value="F:isomerase activity"/>
    <property type="evidence" value="ECO:0007669"/>
    <property type="project" value="UniProtKB-KW"/>
</dbReference>
<keyword evidence="6 10" id="KW-0413">Isomerase</keyword>
<evidence type="ECO:0000256" key="6">
    <source>
        <dbReference type="ARBA" id="ARBA00023235"/>
    </source>
</evidence>
<feature type="non-terminal residue" evidence="10">
    <location>
        <position position="339"/>
    </location>
</feature>
<evidence type="ECO:0000313" key="10">
    <source>
        <dbReference type="EMBL" id="MDU0356461.1"/>
    </source>
</evidence>
<dbReference type="NCBIfam" id="NF008277">
    <property type="entry name" value="PRK11055.1"/>
    <property type="match status" value="1"/>
</dbReference>
<protein>
    <recommendedName>
        <fullName evidence="5">Aldose 1-epimerase</fullName>
        <ecNumber evidence="4">5.1.3.3</ecNumber>
    </recommendedName>
    <alternativeName>
        <fullName evidence="9">Galactose mutarotase</fullName>
    </alternativeName>
    <alternativeName>
        <fullName evidence="8">Type-1 mutarotase</fullName>
    </alternativeName>
</protein>
<comment type="similarity">
    <text evidence="3">Belongs to the aldose epimerase family.</text>
</comment>
<dbReference type="RefSeq" id="WP_316027943.1">
    <property type="nucleotide sequence ID" value="NZ_JAWDIO010000002.1"/>
</dbReference>
<dbReference type="Gene3D" id="2.70.98.10">
    <property type="match status" value="1"/>
</dbReference>
<gene>
    <name evidence="10" type="ORF">RS130_23475</name>
</gene>
<dbReference type="PIRSF" id="PIRSF005096">
    <property type="entry name" value="GALM"/>
    <property type="match status" value="1"/>
</dbReference>
<dbReference type="InterPro" id="IPR014718">
    <property type="entry name" value="GH-type_carb-bd"/>
</dbReference>
<dbReference type="InterPro" id="IPR015443">
    <property type="entry name" value="Aldose_1-epimerase"/>
</dbReference>
<dbReference type="InterPro" id="IPR047215">
    <property type="entry name" value="Galactose_mutarotase-like"/>
</dbReference>
<dbReference type="PANTHER" id="PTHR10091:SF0">
    <property type="entry name" value="GALACTOSE MUTAROTASE"/>
    <property type="match status" value="1"/>
</dbReference>
<dbReference type="InterPro" id="IPR011013">
    <property type="entry name" value="Gal_mutarotase_sf_dom"/>
</dbReference>
<dbReference type="PANTHER" id="PTHR10091">
    <property type="entry name" value="ALDOSE-1-EPIMERASE"/>
    <property type="match status" value="1"/>
</dbReference>
<organism evidence="10 11">
    <name type="scientific">Paraglaciecola aquimarina</name>
    <dbReference type="NCBI Taxonomy" id="1235557"/>
    <lineage>
        <taxon>Bacteria</taxon>
        <taxon>Pseudomonadati</taxon>
        <taxon>Pseudomonadota</taxon>
        <taxon>Gammaproteobacteria</taxon>
        <taxon>Alteromonadales</taxon>
        <taxon>Alteromonadaceae</taxon>
        <taxon>Paraglaciecola</taxon>
    </lineage>
</organism>
<evidence type="ECO:0000256" key="4">
    <source>
        <dbReference type="ARBA" id="ARBA00013185"/>
    </source>
</evidence>
<dbReference type="Pfam" id="PF01263">
    <property type="entry name" value="Aldose_epim"/>
    <property type="match status" value="1"/>
</dbReference>
<keyword evidence="11" id="KW-1185">Reference proteome</keyword>
<evidence type="ECO:0000256" key="2">
    <source>
        <dbReference type="ARBA" id="ARBA00005028"/>
    </source>
</evidence>
<dbReference type="SUPFAM" id="SSF74650">
    <property type="entry name" value="Galactose mutarotase-like"/>
    <property type="match status" value="1"/>
</dbReference>
<dbReference type="InterPro" id="IPR018052">
    <property type="entry name" value="Ald1_epimerase_CS"/>
</dbReference>
<evidence type="ECO:0000256" key="8">
    <source>
        <dbReference type="ARBA" id="ARBA00032300"/>
    </source>
</evidence>
<dbReference type="EC" id="5.1.3.3" evidence="4"/>
<dbReference type="CDD" id="cd09019">
    <property type="entry name" value="galactose_mutarotase_like"/>
    <property type="match status" value="1"/>
</dbReference>
<comment type="pathway">
    <text evidence="2">Carbohydrate metabolism; hexose metabolism.</text>
</comment>
<accession>A0ABU3T2G4</accession>
<name>A0ABU3T2G4_9ALTE</name>
<dbReference type="PROSITE" id="PS00545">
    <property type="entry name" value="ALDOSE_1_EPIMERASE"/>
    <property type="match status" value="1"/>
</dbReference>
<evidence type="ECO:0000256" key="9">
    <source>
        <dbReference type="ARBA" id="ARBA00033373"/>
    </source>
</evidence>
<dbReference type="EMBL" id="JAWDIO010000002">
    <property type="protein sequence ID" value="MDU0356461.1"/>
    <property type="molecule type" value="Genomic_DNA"/>
</dbReference>
<comment type="caution">
    <text evidence="10">The sequence shown here is derived from an EMBL/GenBank/DDBJ whole genome shotgun (WGS) entry which is preliminary data.</text>
</comment>